<proteinExistence type="inferred from homology"/>
<organism evidence="3 4">
    <name type="scientific">Jiangella asiatica</name>
    <dbReference type="NCBI Taxonomy" id="2530372"/>
    <lineage>
        <taxon>Bacteria</taxon>
        <taxon>Bacillati</taxon>
        <taxon>Actinomycetota</taxon>
        <taxon>Actinomycetes</taxon>
        <taxon>Jiangellales</taxon>
        <taxon>Jiangellaceae</taxon>
        <taxon>Jiangella</taxon>
    </lineage>
</organism>
<dbReference type="SUPFAM" id="SSF53850">
    <property type="entry name" value="Periplasmic binding protein-like II"/>
    <property type="match status" value="1"/>
</dbReference>
<dbReference type="Proteomes" id="UP000294739">
    <property type="component" value="Unassembled WGS sequence"/>
</dbReference>
<evidence type="ECO:0000313" key="4">
    <source>
        <dbReference type="Proteomes" id="UP000294739"/>
    </source>
</evidence>
<protein>
    <submittedName>
        <fullName evidence="3">Tripartite tricarboxylate transporter substrate binding protein</fullName>
    </submittedName>
</protein>
<gene>
    <name evidence="3" type="ORF">E1269_08620</name>
</gene>
<keyword evidence="2" id="KW-0732">Signal</keyword>
<dbReference type="Pfam" id="PF03401">
    <property type="entry name" value="TctC"/>
    <property type="match status" value="1"/>
</dbReference>
<dbReference type="InterPro" id="IPR042100">
    <property type="entry name" value="Bug_dom1"/>
</dbReference>
<dbReference type="AlphaFoldDB" id="A0A4R5DF71"/>
<dbReference type="PANTHER" id="PTHR42928">
    <property type="entry name" value="TRICARBOXYLATE-BINDING PROTEIN"/>
    <property type="match status" value="1"/>
</dbReference>
<dbReference type="Gene3D" id="3.40.190.10">
    <property type="entry name" value="Periplasmic binding protein-like II"/>
    <property type="match status" value="1"/>
</dbReference>
<feature type="chain" id="PRO_5039168080" evidence="2">
    <location>
        <begin position="26"/>
        <end position="336"/>
    </location>
</feature>
<dbReference type="OrthoDB" id="9780943at2"/>
<evidence type="ECO:0000256" key="1">
    <source>
        <dbReference type="ARBA" id="ARBA00006987"/>
    </source>
</evidence>
<dbReference type="RefSeq" id="WP_131893407.1">
    <property type="nucleotide sequence ID" value="NZ_SMKZ01000009.1"/>
</dbReference>
<comment type="caution">
    <text evidence="3">The sequence shown here is derived from an EMBL/GenBank/DDBJ whole genome shotgun (WGS) entry which is preliminary data.</text>
</comment>
<dbReference type="InterPro" id="IPR005064">
    <property type="entry name" value="BUG"/>
</dbReference>
<comment type="similarity">
    <text evidence="1">Belongs to the UPF0065 (bug) family.</text>
</comment>
<evidence type="ECO:0000256" key="2">
    <source>
        <dbReference type="SAM" id="SignalP"/>
    </source>
</evidence>
<dbReference type="EMBL" id="SMKZ01000009">
    <property type="protein sequence ID" value="TDE11817.1"/>
    <property type="molecule type" value="Genomic_DNA"/>
</dbReference>
<name>A0A4R5DF71_9ACTN</name>
<dbReference type="InParanoid" id="A0A4R5DF71"/>
<evidence type="ECO:0000313" key="3">
    <source>
        <dbReference type="EMBL" id="TDE11817.1"/>
    </source>
</evidence>
<dbReference type="CDD" id="cd07012">
    <property type="entry name" value="PBP2_Bug_TTT"/>
    <property type="match status" value="1"/>
</dbReference>
<dbReference type="PROSITE" id="PS51257">
    <property type="entry name" value="PROKAR_LIPOPROTEIN"/>
    <property type="match status" value="1"/>
</dbReference>
<keyword evidence="4" id="KW-1185">Reference proteome</keyword>
<accession>A0A4R5DF71</accession>
<feature type="signal peptide" evidence="2">
    <location>
        <begin position="1"/>
        <end position="25"/>
    </location>
</feature>
<dbReference type="PIRSF" id="PIRSF017082">
    <property type="entry name" value="YflP"/>
    <property type="match status" value="1"/>
</dbReference>
<reference evidence="3 4" key="1">
    <citation type="submission" date="2019-03" db="EMBL/GenBank/DDBJ databases">
        <title>Draft genome sequences of novel Actinobacteria.</title>
        <authorList>
            <person name="Sahin N."/>
            <person name="Ay H."/>
            <person name="Saygin H."/>
        </authorList>
    </citation>
    <scope>NUCLEOTIDE SEQUENCE [LARGE SCALE GENOMIC DNA]</scope>
    <source>
        <strain evidence="3 4">5K138</strain>
    </source>
</reference>
<sequence>MTTHRPSLRLRAGMAFLLTSVLAITSCGVEGISGDGGGDDASESSDWTPQGPLTMVAAFGAGGGTDKVARAMLAGIEQCADGVTGNVEYREGGSGVVGYTYFMQQQGKSDMIMASTTELTTLPLFVDTPFTWENYTPIARIANDTVSLVVPAASPITSLQDLVDEAKTRKVTVGVVGVSGPDNIIRGLLEEQAGIEFESVVFNNGGETTAAILGNDVDAVLGGAGDIVGQVEAGTARALAVFAEERYQDGPMAPVPTAVEQGFDVTFGQWRGLIGPPGMPEEAVTFYADCLEQWTETPAYEEYLETSLALPAFQRGDDFEQYLADQEALIREVLGR</sequence>
<dbReference type="Gene3D" id="3.40.190.150">
    <property type="entry name" value="Bordetella uptake gene, domain 1"/>
    <property type="match status" value="1"/>
</dbReference>
<dbReference type="PANTHER" id="PTHR42928:SF1">
    <property type="entry name" value="BLR4371 PROTEIN"/>
    <property type="match status" value="1"/>
</dbReference>